<dbReference type="EMBL" id="JALLBG020000315">
    <property type="protein sequence ID" value="KAL3756062.1"/>
    <property type="molecule type" value="Genomic_DNA"/>
</dbReference>
<comment type="caution">
    <text evidence="4">The sequence shown here is derived from an EMBL/GenBank/DDBJ whole genome shotgun (WGS) entry which is preliminary data.</text>
</comment>
<dbReference type="Pfam" id="PF06991">
    <property type="entry name" value="MFAP1"/>
    <property type="match status" value="1"/>
</dbReference>
<feature type="compositionally biased region" description="Low complexity" evidence="2">
    <location>
        <begin position="289"/>
        <end position="315"/>
    </location>
</feature>
<protein>
    <recommendedName>
        <fullName evidence="3">Micro-fibrillar-associated protein 1 C-terminal domain-containing protein</fullName>
    </recommendedName>
</protein>
<evidence type="ECO:0000313" key="4">
    <source>
        <dbReference type="EMBL" id="KAL3756062.1"/>
    </source>
</evidence>
<feature type="compositionally biased region" description="Polar residues" evidence="2">
    <location>
        <begin position="240"/>
        <end position="251"/>
    </location>
</feature>
<dbReference type="PANTHER" id="PTHR15327">
    <property type="entry name" value="MICROFIBRIL-ASSOCIATED PROTEIN"/>
    <property type="match status" value="1"/>
</dbReference>
<reference evidence="4 5" key="1">
    <citation type="submission" date="2024-10" db="EMBL/GenBank/DDBJ databases">
        <title>Updated reference genomes for cyclostephanoid diatoms.</title>
        <authorList>
            <person name="Roberts W.R."/>
            <person name="Alverson A.J."/>
        </authorList>
    </citation>
    <scope>NUCLEOTIDE SEQUENCE [LARGE SCALE GENOMIC DNA]</scope>
    <source>
        <strain evidence="4 5">AJA232-27</strain>
    </source>
</reference>
<feature type="compositionally biased region" description="Basic and acidic residues" evidence="2">
    <location>
        <begin position="349"/>
        <end position="367"/>
    </location>
</feature>
<evidence type="ECO:0000256" key="2">
    <source>
        <dbReference type="SAM" id="MobiDB-lite"/>
    </source>
</evidence>
<feature type="compositionally biased region" description="Low complexity" evidence="2">
    <location>
        <begin position="370"/>
        <end position="381"/>
    </location>
</feature>
<evidence type="ECO:0000256" key="1">
    <source>
        <dbReference type="SAM" id="Coils"/>
    </source>
</evidence>
<feature type="region of interest" description="Disordered" evidence="2">
    <location>
        <begin position="174"/>
        <end position="404"/>
    </location>
</feature>
<dbReference type="AlphaFoldDB" id="A0ABD3LXD7"/>
<evidence type="ECO:0000313" key="5">
    <source>
        <dbReference type="Proteomes" id="UP001530293"/>
    </source>
</evidence>
<dbReference type="InterPro" id="IPR033194">
    <property type="entry name" value="MFAP1"/>
</dbReference>
<organism evidence="4 5">
    <name type="scientific">Discostella pseudostelligera</name>
    <dbReference type="NCBI Taxonomy" id="259834"/>
    <lineage>
        <taxon>Eukaryota</taxon>
        <taxon>Sar</taxon>
        <taxon>Stramenopiles</taxon>
        <taxon>Ochrophyta</taxon>
        <taxon>Bacillariophyta</taxon>
        <taxon>Coscinodiscophyceae</taxon>
        <taxon>Thalassiosirophycidae</taxon>
        <taxon>Stephanodiscales</taxon>
        <taxon>Stephanodiscaceae</taxon>
        <taxon>Discostella</taxon>
    </lineage>
</organism>
<feature type="domain" description="Micro-fibrillar-associated protein 1 C-terminal" evidence="3">
    <location>
        <begin position="325"/>
        <end position="576"/>
    </location>
</feature>
<feature type="compositionally biased region" description="Basic and acidic residues" evidence="2">
    <location>
        <begin position="227"/>
        <end position="239"/>
    </location>
</feature>
<name>A0ABD3LXD7_9STRA</name>
<feature type="coiled-coil region" evidence="1">
    <location>
        <begin position="431"/>
        <end position="464"/>
    </location>
</feature>
<feature type="compositionally biased region" description="Basic and acidic residues" evidence="2">
    <location>
        <begin position="262"/>
        <end position="271"/>
    </location>
</feature>
<gene>
    <name evidence="4" type="ORF">ACHAWU_002641</name>
</gene>
<proteinExistence type="predicted"/>
<accession>A0ABD3LXD7</accession>
<keyword evidence="5" id="KW-1185">Reference proteome</keyword>
<feature type="region of interest" description="Disordered" evidence="2">
    <location>
        <begin position="464"/>
        <end position="502"/>
    </location>
</feature>
<keyword evidence="1" id="KW-0175">Coiled coil</keyword>
<evidence type="ECO:0000259" key="3">
    <source>
        <dbReference type="Pfam" id="PF06991"/>
    </source>
</evidence>
<dbReference type="Proteomes" id="UP001530293">
    <property type="component" value="Unassembled WGS sequence"/>
</dbReference>
<dbReference type="InterPro" id="IPR009730">
    <property type="entry name" value="MFAP1_C"/>
</dbReference>
<sequence length="663" mass="72791">MTSTNQNVGRDELAAMLGASYASDLIAAAGTTASDLAKKSSLLPGGVGVAAGGGHRRKHVVVGRGAAAGVADEEDISKMDRAQAAALVARKFAGDGGPGSLAGSSTTTARHRAVAGGKRKRMLQHHLLVEDLIDTQQQGDAAGVILDGSGADEVKKMYGKEDLVVLKDRYEVEEEEEEEKFALRPPAAEGVRKMRRAREQHAQKNQEGGGGSTAVSSIRVANGNQPDMKEVTQQRRTQETENNGDSMSTDIEPNDKNSLAIDSRKQKEEGRLNTNRNNNRARHSRSKRSSSSSSDTSSSSDSSSSSSDDSSSSSDESNHNATSLPMPTSKPLFVPKSKRGTVTELELQSQKHEEFEKRRAQDAEKRAIQSRALVAAAVSSSTGKTTMNSNEGDEFDTGEVGGEYIPVPDDTDPTEEDSPELVAIERNAWEVRELIRILRDVDEAMEREKERRELERRRALTDEERLEEDKLSGRYRAPGEARRRLRDDAQGSKRDDNNNEERYLQRFHHRGAFYMDEDTLNQAGEDDVRHRAAEYSRAATGEDKIDKSALPKVMQVKKFGFAGYSTKYKGLAKEDTTDKKMDFLPIRGHAPARSSGHGRVLCHSSVPHAKGRVHFLQCITTAFQVRGREWLHNSITIGSYKQSSSHSRFDTILESITIIIIAG</sequence>
<feature type="compositionally biased region" description="Basic residues" evidence="2">
    <location>
        <begin position="279"/>
        <end position="288"/>
    </location>
</feature>